<dbReference type="AlphaFoldDB" id="A0A5B8LSY2"/>
<dbReference type="KEGG" id="dea:FPZ08_11365"/>
<protein>
    <submittedName>
        <fullName evidence="2">Uncharacterized protein</fullName>
    </submittedName>
</protein>
<name>A0A5B8LSY2_9HYPH</name>
<evidence type="ECO:0000256" key="1">
    <source>
        <dbReference type="SAM" id="Phobius"/>
    </source>
</evidence>
<keyword evidence="1" id="KW-0812">Transmembrane</keyword>
<dbReference type="Proteomes" id="UP000315364">
    <property type="component" value="Chromosome"/>
</dbReference>
<keyword evidence="1" id="KW-1133">Transmembrane helix</keyword>
<dbReference type="RefSeq" id="WP_146290125.1">
    <property type="nucleotide sequence ID" value="NZ_CP042304.1"/>
</dbReference>
<proteinExistence type="predicted"/>
<feature type="transmembrane region" description="Helical" evidence="1">
    <location>
        <begin position="45"/>
        <end position="69"/>
    </location>
</feature>
<organism evidence="2 3">
    <name type="scientific">Devosia ginsengisoli</name>
    <dbReference type="NCBI Taxonomy" id="400770"/>
    <lineage>
        <taxon>Bacteria</taxon>
        <taxon>Pseudomonadati</taxon>
        <taxon>Pseudomonadota</taxon>
        <taxon>Alphaproteobacteria</taxon>
        <taxon>Hyphomicrobiales</taxon>
        <taxon>Devosiaceae</taxon>
        <taxon>Devosia</taxon>
    </lineage>
</organism>
<dbReference type="EMBL" id="CP042304">
    <property type="protein sequence ID" value="QDZ11303.1"/>
    <property type="molecule type" value="Genomic_DNA"/>
</dbReference>
<gene>
    <name evidence="2" type="ORF">FPZ08_11365</name>
</gene>
<evidence type="ECO:0000313" key="2">
    <source>
        <dbReference type="EMBL" id="QDZ11303.1"/>
    </source>
</evidence>
<evidence type="ECO:0000313" key="3">
    <source>
        <dbReference type="Proteomes" id="UP000315364"/>
    </source>
</evidence>
<sequence>MQVPSTLVGEEAVLLEIVEALRGAGIKGPLDVKQDSSLSSLSFDLGVVATMVSIIEVGIFSVTMSATIFNALKKNQGTHIEIRLANGKRVTFSSSEALTSEQIKDELVLLLGQ</sequence>
<keyword evidence="3" id="KW-1185">Reference proteome</keyword>
<reference evidence="2 3" key="1">
    <citation type="submission" date="2019-07" db="EMBL/GenBank/DDBJ databases">
        <title>Full genome sequence of Devosia sp. Gsoil 520.</title>
        <authorList>
            <person name="Im W.-T."/>
        </authorList>
    </citation>
    <scope>NUCLEOTIDE SEQUENCE [LARGE SCALE GENOMIC DNA]</scope>
    <source>
        <strain evidence="2 3">Gsoil 520</strain>
    </source>
</reference>
<accession>A0A5B8LSY2</accession>
<keyword evidence="1" id="KW-0472">Membrane</keyword>